<dbReference type="STRING" id="300112.A0A4S2KKQ3"/>
<feature type="region of interest" description="Disordered" evidence="1">
    <location>
        <begin position="170"/>
        <end position="256"/>
    </location>
</feature>
<dbReference type="EMBL" id="QBLH01002038">
    <property type="protein sequence ID" value="TGZ50000.1"/>
    <property type="molecule type" value="Genomic_DNA"/>
</dbReference>
<protein>
    <submittedName>
        <fullName evidence="2">Uncharacterized protein</fullName>
    </submittedName>
</protein>
<evidence type="ECO:0000256" key="1">
    <source>
        <dbReference type="SAM" id="MobiDB-lite"/>
    </source>
</evidence>
<keyword evidence="3" id="KW-1185">Reference proteome</keyword>
<organism evidence="2 3">
    <name type="scientific">Temnothorax longispinosus</name>
    <dbReference type="NCBI Taxonomy" id="300112"/>
    <lineage>
        <taxon>Eukaryota</taxon>
        <taxon>Metazoa</taxon>
        <taxon>Ecdysozoa</taxon>
        <taxon>Arthropoda</taxon>
        <taxon>Hexapoda</taxon>
        <taxon>Insecta</taxon>
        <taxon>Pterygota</taxon>
        <taxon>Neoptera</taxon>
        <taxon>Endopterygota</taxon>
        <taxon>Hymenoptera</taxon>
        <taxon>Apocrita</taxon>
        <taxon>Aculeata</taxon>
        <taxon>Formicoidea</taxon>
        <taxon>Formicidae</taxon>
        <taxon>Myrmicinae</taxon>
        <taxon>Temnothorax</taxon>
    </lineage>
</organism>
<evidence type="ECO:0000313" key="2">
    <source>
        <dbReference type="EMBL" id="TGZ50000.1"/>
    </source>
</evidence>
<proteinExistence type="predicted"/>
<reference evidence="2 3" key="1">
    <citation type="journal article" date="2019" name="Philos. Trans. R. Soc. Lond., B, Biol. Sci.">
        <title>Ant behaviour and brain gene expression of defending hosts depend on the ecological success of the intruding social parasite.</title>
        <authorList>
            <person name="Kaur R."/>
            <person name="Stoldt M."/>
            <person name="Jongepier E."/>
            <person name="Feldmeyer B."/>
            <person name="Menzel F."/>
            <person name="Bornberg-Bauer E."/>
            <person name="Foitzik S."/>
        </authorList>
    </citation>
    <scope>NUCLEOTIDE SEQUENCE [LARGE SCALE GENOMIC DNA]</scope>
    <source>
        <tissue evidence="2">Whole body</tissue>
    </source>
</reference>
<name>A0A4S2KKQ3_9HYME</name>
<gene>
    <name evidence="2" type="ORF">DBV15_10931</name>
</gene>
<dbReference type="AlphaFoldDB" id="A0A4S2KKQ3"/>
<sequence>RTELKWTHDDANMHHMLCKKLSKSIAFLENSIVDILWWHIWEEQRCRQGKMTKAREREIVRRKKILCEIERNASIMREIDLIRHERSSRPARSFARSVVALIKILPRASVYRSVKKPPDGIPDGLHLVESRARAHATLSYLLAVLESALTYTHGASLGGRELPTNLSARQHVSFRESPRCAKTAKIRVKSEPKPSYAMDPADEQDVENPGGGSMANGTNGTNGANGQHQTPEGSLYQEDNDESDIDDEAQEEEELFSPPLQVNPQALDAAGASSLAHLNNFMHHPLLAKFRLERNDAEMLQGRNNLEVLQAAMSSNFGLFPYMSQPPPPSSHLPPQPLQNNHLQSSKKNLYFILVCEIIKMFVAK</sequence>
<accession>A0A4S2KKQ3</accession>
<dbReference type="Proteomes" id="UP000310200">
    <property type="component" value="Unassembled WGS sequence"/>
</dbReference>
<feature type="compositionally biased region" description="Low complexity" evidence="1">
    <location>
        <begin position="215"/>
        <end position="226"/>
    </location>
</feature>
<feature type="compositionally biased region" description="Acidic residues" evidence="1">
    <location>
        <begin position="238"/>
        <end position="255"/>
    </location>
</feature>
<evidence type="ECO:0000313" key="3">
    <source>
        <dbReference type="Proteomes" id="UP000310200"/>
    </source>
</evidence>
<feature type="non-terminal residue" evidence="2">
    <location>
        <position position="1"/>
    </location>
</feature>
<comment type="caution">
    <text evidence="2">The sequence shown here is derived from an EMBL/GenBank/DDBJ whole genome shotgun (WGS) entry which is preliminary data.</text>
</comment>